<accession>A0A0F8XJP7</accession>
<dbReference type="GO" id="GO:0003887">
    <property type="term" value="F:DNA-directed DNA polymerase activity"/>
    <property type="evidence" value="ECO:0007669"/>
    <property type="project" value="InterPro"/>
</dbReference>
<gene>
    <name evidence="3" type="ORF">LCGC14_2935000</name>
</gene>
<dbReference type="PANTHER" id="PTHR10133">
    <property type="entry name" value="DNA POLYMERASE I"/>
    <property type="match status" value="1"/>
</dbReference>
<proteinExistence type="predicted"/>
<evidence type="ECO:0000259" key="2">
    <source>
        <dbReference type="SMART" id="SM00482"/>
    </source>
</evidence>
<dbReference type="EMBL" id="LAZR01058693">
    <property type="protein sequence ID" value="KKK69342.1"/>
    <property type="molecule type" value="Genomic_DNA"/>
</dbReference>
<feature type="non-terminal residue" evidence="3">
    <location>
        <position position="1"/>
    </location>
</feature>
<feature type="non-terminal residue" evidence="3">
    <location>
        <position position="378"/>
    </location>
</feature>
<comment type="caution">
    <text evidence="3">The sequence shown here is derived from an EMBL/GenBank/DDBJ whole genome shotgun (WGS) entry which is preliminary data.</text>
</comment>
<sequence length="378" mass="42803">IWEDIKAELPAGGYQDIYRQTMNLYEPVIFMMTTGLLIDKTRLSIERDRVSKLQREAEAELTELAGFELNALSPKQCIAYFYGTLGQTPYTGSSGRPTTDDKAMARLARKGIREAKLVQNIRGYNKLKGTYLDVETDSDGRVRTSYNLRGTREGRISSSQNIFGTGMNLQNLHPVFKGFIVPDPDHFFIELDKRQSEWVITAYLCNDANMISAIERGEDVHAATAHMMTGIPIELIKKEAKLFGHVTDQDLLTKARHELLPEILEAGVFLPRSMSCRQAGKKSNHGLNYLMGYWRFALENEIPEAEAKQLVMAYREGYPGLVAYWYRIHGKLARDRTLINCFGRPRRFLGQWGDDPLSSDLLKAAISYMSQSANADLV</sequence>
<evidence type="ECO:0000256" key="1">
    <source>
        <dbReference type="ARBA" id="ARBA00022705"/>
    </source>
</evidence>
<name>A0A0F8XJP7_9ZZZZ</name>
<dbReference type="SUPFAM" id="SSF56672">
    <property type="entry name" value="DNA/RNA polymerases"/>
    <property type="match status" value="1"/>
</dbReference>
<organism evidence="3">
    <name type="scientific">marine sediment metagenome</name>
    <dbReference type="NCBI Taxonomy" id="412755"/>
    <lineage>
        <taxon>unclassified sequences</taxon>
        <taxon>metagenomes</taxon>
        <taxon>ecological metagenomes</taxon>
    </lineage>
</organism>
<dbReference type="PRINTS" id="PR00868">
    <property type="entry name" value="DNAPOLI"/>
</dbReference>
<evidence type="ECO:0000313" key="3">
    <source>
        <dbReference type="EMBL" id="KKK69342.1"/>
    </source>
</evidence>
<reference evidence="3" key="1">
    <citation type="journal article" date="2015" name="Nature">
        <title>Complex archaea that bridge the gap between prokaryotes and eukaryotes.</title>
        <authorList>
            <person name="Spang A."/>
            <person name="Saw J.H."/>
            <person name="Jorgensen S.L."/>
            <person name="Zaremba-Niedzwiedzka K."/>
            <person name="Martijn J."/>
            <person name="Lind A.E."/>
            <person name="van Eijk R."/>
            <person name="Schleper C."/>
            <person name="Guy L."/>
            <person name="Ettema T.J."/>
        </authorList>
    </citation>
    <scope>NUCLEOTIDE SEQUENCE</scope>
</reference>
<dbReference type="GO" id="GO:0003677">
    <property type="term" value="F:DNA binding"/>
    <property type="evidence" value="ECO:0007669"/>
    <property type="project" value="InterPro"/>
</dbReference>
<dbReference type="PANTHER" id="PTHR10133:SF27">
    <property type="entry name" value="DNA POLYMERASE NU"/>
    <property type="match status" value="1"/>
</dbReference>
<dbReference type="InterPro" id="IPR001098">
    <property type="entry name" value="DNA-dir_DNA_pol_A_palm_dom"/>
</dbReference>
<dbReference type="GO" id="GO:0006261">
    <property type="term" value="P:DNA-templated DNA replication"/>
    <property type="evidence" value="ECO:0007669"/>
    <property type="project" value="InterPro"/>
</dbReference>
<dbReference type="AlphaFoldDB" id="A0A0F8XJP7"/>
<feature type="domain" description="DNA-directed DNA polymerase family A palm" evidence="2">
    <location>
        <begin position="177"/>
        <end position="377"/>
    </location>
</feature>
<dbReference type="SMART" id="SM00482">
    <property type="entry name" value="POLAc"/>
    <property type="match status" value="1"/>
</dbReference>
<keyword evidence="1" id="KW-0235">DNA replication</keyword>
<protein>
    <recommendedName>
        <fullName evidence="2">DNA-directed DNA polymerase family A palm domain-containing protein</fullName>
    </recommendedName>
</protein>
<dbReference type="Gene3D" id="1.10.150.20">
    <property type="entry name" value="5' to 3' exonuclease, C-terminal subdomain"/>
    <property type="match status" value="1"/>
</dbReference>
<dbReference type="Gene3D" id="1.20.1060.10">
    <property type="entry name" value="Taq DNA Polymerase, Chain T, domain 4"/>
    <property type="match status" value="1"/>
</dbReference>
<dbReference type="GO" id="GO:0006302">
    <property type="term" value="P:double-strand break repair"/>
    <property type="evidence" value="ECO:0007669"/>
    <property type="project" value="TreeGrafter"/>
</dbReference>
<dbReference type="Pfam" id="PF00476">
    <property type="entry name" value="DNA_pol_A"/>
    <property type="match status" value="1"/>
</dbReference>
<dbReference type="InterPro" id="IPR043502">
    <property type="entry name" value="DNA/RNA_pol_sf"/>
</dbReference>
<dbReference type="InterPro" id="IPR002298">
    <property type="entry name" value="DNA_polymerase_A"/>
</dbReference>